<organism evidence="1 2">
    <name type="scientific">Trichuris suis</name>
    <name type="common">pig whipworm</name>
    <dbReference type="NCBI Taxonomy" id="68888"/>
    <lineage>
        <taxon>Eukaryota</taxon>
        <taxon>Metazoa</taxon>
        <taxon>Ecdysozoa</taxon>
        <taxon>Nematoda</taxon>
        <taxon>Enoplea</taxon>
        <taxon>Dorylaimia</taxon>
        <taxon>Trichinellida</taxon>
        <taxon>Trichuridae</taxon>
        <taxon>Trichuris</taxon>
    </lineage>
</organism>
<reference evidence="1 2" key="1">
    <citation type="journal article" date="2014" name="Nat. Genet.">
        <title>Genome and transcriptome of the porcine whipworm Trichuris suis.</title>
        <authorList>
            <person name="Jex A.R."/>
            <person name="Nejsum P."/>
            <person name="Schwarz E.M."/>
            <person name="Hu L."/>
            <person name="Young N.D."/>
            <person name="Hall R.S."/>
            <person name="Korhonen P.K."/>
            <person name="Liao S."/>
            <person name="Thamsborg S."/>
            <person name="Xia J."/>
            <person name="Xu P."/>
            <person name="Wang S."/>
            <person name="Scheerlinck J.P."/>
            <person name="Hofmann A."/>
            <person name="Sternberg P.W."/>
            <person name="Wang J."/>
            <person name="Gasser R.B."/>
        </authorList>
    </citation>
    <scope>NUCLEOTIDE SEQUENCE [LARGE SCALE GENOMIC DNA]</scope>
    <source>
        <strain evidence="1">DCEP-RM93M</strain>
    </source>
</reference>
<accession>A0A085LQ95</accession>
<sequence>MIRRIATRRETVELNQTVPLLLLPYYKALGEKIRQMGKEIGFKVYFKNFAPMRSKIRHDKIRLSPEEKPGVVYEVTCSCSASYIGETDNSVSQRFNQHLSCLIHYRNELSDLQGKETTRRGRPRKTDPHAAMDAAISASATVEHASHCNGQVFPRLFANKRT</sequence>
<dbReference type="EMBL" id="KL363339">
    <property type="protein sequence ID" value="KFD47141.1"/>
    <property type="molecule type" value="Genomic_DNA"/>
</dbReference>
<dbReference type="Proteomes" id="UP000030764">
    <property type="component" value="Unassembled WGS sequence"/>
</dbReference>
<evidence type="ECO:0008006" key="3">
    <source>
        <dbReference type="Google" id="ProtNLM"/>
    </source>
</evidence>
<evidence type="ECO:0000313" key="2">
    <source>
        <dbReference type="Proteomes" id="UP000030764"/>
    </source>
</evidence>
<evidence type="ECO:0000313" key="1">
    <source>
        <dbReference type="EMBL" id="KFD47141.1"/>
    </source>
</evidence>
<keyword evidence="2" id="KW-1185">Reference proteome</keyword>
<protein>
    <recommendedName>
        <fullName evidence="3">GIY-YIG domain-containing protein</fullName>
    </recommendedName>
</protein>
<gene>
    <name evidence="1" type="ORF">M513_11991</name>
</gene>
<dbReference type="AlphaFoldDB" id="A0A085LQ95"/>
<name>A0A085LQ95_9BILA</name>
<proteinExistence type="predicted"/>